<reference evidence="5 6" key="1">
    <citation type="submission" date="2015-09" db="EMBL/GenBank/DDBJ databases">
        <authorList>
            <consortium name="Pathogen Informatics"/>
        </authorList>
    </citation>
    <scope>NUCLEOTIDE SEQUENCE [LARGE SCALE GENOMIC DNA]</scope>
    <source>
        <strain evidence="5 6">2789STDY5834942</strain>
    </source>
</reference>
<feature type="domain" description="Phage tail tape measure protein" evidence="4">
    <location>
        <begin position="102"/>
        <end position="280"/>
    </location>
</feature>
<evidence type="ECO:0000256" key="2">
    <source>
        <dbReference type="SAM" id="Coils"/>
    </source>
</evidence>
<dbReference type="EMBL" id="CZBF01000001">
    <property type="protein sequence ID" value="CUP29827.1"/>
    <property type="molecule type" value="Genomic_DNA"/>
</dbReference>
<feature type="coiled-coil region" evidence="2">
    <location>
        <begin position="568"/>
        <end position="595"/>
    </location>
</feature>
<evidence type="ECO:0000259" key="4">
    <source>
        <dbReference type="Pfam" id="PF10145"/>
    </source>
</evidence>
<protein>
    <submittedName>
        <fullName evidence="5">Phage tail tape measure protein, TP901 family, core region</fullName>
    </submittedName>
</protein>
<evidence type="ECO:0000256" key="1">
    <source>
        <dbReference type="ARBA" id="ARBA00022612"/>
    </source>
</evidence>
<dbReference type="Proteomes" id="UP000095788">
    <property type="component" value="Unassembled WGS sequence"/>
</dbReference>
<dbReference type="PANTHER" id="PTHR37813">
    <property type="entry name" value="FELS-2 PROPHAGE PROTEIN"/>
    <property type="match status" value="1"/>
</dbReference>
<accession>A0A174M4Q3</accession>
<dbReference type="InterPro" id="IPR010090">
    <property type="entry name" value="Phage_tape_meas"/>
</dbReference>
<gene>
    <name evidence="5" type="ORF">ERS852554_00262</name>
</gene>
<keyword evidence="2" id="KW-0175">Coiled coil</keyword>
<sequence>MGIQNKDGALYFATGIDNTGLYKSRREAIGIIKAMADEITSFDVFGGIGISAGIAFARAAKESYDFERRFQKAMLEVATLSKQVDGSMTEYMNRVMDMIRGIPIAGDEAAKALYQIVSAGHDGANGMEILEVSAKAATGSLTETATAADAITTILNAYGMQADKAESVSDKLFTTVRMGKTTFGELGTSIAQAAPIAASFGIDLDDVLAAVATITKQGVPTSEAMTKIRAAILGTANQLGDAAFQGRTFQEALQLIYDKADGSATKMKELLGTDEALQAALALTGKNAEGASKDLVELGNSAGAAEVAFKKMNDSAENQLLLLRNNITVALRPMGEAILKEVSDIASSFNEAFANGDVKESMKTLGALIVTITGGFVGYKGSIAAATTAKTAYHAITTWITKQKSIEAANLVLTKGLYATEATAIAKNAAMHTLLTNALKSQFAASMKAAGAVLANPYVLAAIAVAGLGYAVYSYSTRVTAAEKAQIRYNDTIKANQKQADEYRNRVNSLVSIARDDAAATFERHKALIQLQRLMPSVFKDMDMQKLKTMDQLELTNKMAEAETRRNVVVAKTNLVLAKRRLQELDNQIIKTDNAGGYTGALKEDRLAAIKEVELYQGVVDKIEADRVELAKAQAQAEAEASIKNKSYWEKQKKEAETALESIASAHKKLMDAGKFEGLDSSIVENYKTNIKLLKEAEKELKVYDDSSKQESAAEKLRRQQEDIRAQNDKLMTLESKQALERERQQQDLDNQLEQSRIDSLQDGYEKEQAQRELNNKKEIQALERQKEDYIRAYIQGQKEIFDAQEDLKAKQTKGYVKKSFDSSSISVDTSAFDTIIGNTKKRQSSDEIREQEASWNEYLIKFGNFQQKRKAIIDKYDQAIKEASNAGDAGMLEEEKRQQLNNLDEQYGKTTRSMADLFEDASNKSVSAIQSIIDKYETLIKYMSGTDKDISIADLKGMGFTDKDIERIEKGEISIKDVTDAIKGLKDELKGKSPWQAFTYDLDKGIKAIKDAGSDSKKLGQGITDIGNSIISFTPALNEFGSSITDIFGFDDSKITSAIDALGGLGQTASGVGQIMSGDIVGGAMSAVSGISAVVSALDGMFGADYSHYNEMVEEYNKLYEIWDELIDKKLEYIGISYGIEADRAGEEALSLVEKQIEAYRLLGKERLNSGASAGSHSIGKRMVKNTSSGEWQDIASALDMSVQAAKEFIGTGRMTGLFDLTTEQLEKLKSEVPAFWAKMDGDVQEYLNGIIEGGARIEDIQNQIKEQLTQTTFDSVFDSFVDTLMDMDSSAKDFSDSFSGYMQRAVLTTMVGNKFTEDLQTWYDAFARANKDQEGITKEEMEALREQYDAIAGSALAERDKLAEIFGWTKEDSDSSTDNYENFIGSMQDSLTSLDVTAKDVSDNIYDYFRQAMIKALYEKEYKGRMEELYKTFEELSKDGLSESDMVQLGSQVDRYIEQMMKGVEGVNSIFTDKLKDAEDLQSFVDNVKSAMSSIEATAEDITDNIFEYIRQQMVEKMFADTFQPQIEEFYKRVQKAMSDGDITDAERNTLRSEAEKLANDIVAAKDILSDTLGITESNMKKELEEEFKSFSDGILNSLTNAEVTAEAVAKNISESMRKELIESMYIEQYEPRIKAIWEKWKEYSEDGLVTDEERANIKNDIDELSKEVADAAGEISDVWKDSGEEVRKAFDSFSDSIRSVLYDAEATAEDVANNIYKFMRNALVDSMFSAQLQPQIQAWYDQYTEFMKDGAIDTAERKTLDEMIAEIQKAGVDIVDAANKLFPTLDTGAINRAEEAAQEAENARNEAEQEWESFSDGILNSLYDIEATAEDISDDMSEYMRKALIKAMYVENFKPQMQKWYNEWKKAMGDDDLTSEEKQLLDSMKQTMVDDMKKEVDAINQFFGTMFSQQASSKGYETVSQDTGEEISGRATAIYESSEGIRTEAAITNSWLAMIYSAMGNQGIRQSGLPAFIPASISTLREQYTIGMQGDVLRRLEDIYKFNADSRDEYSDMMYSMIEHLEGIHKNTDCLPRMEKILKEVKQYSKALAGK</sequence>
<evidence type="ECO:0000313" key="5">
    <source>
        <dbReference type="EMBL" id="CUP29827.1"/>
    </source>
</evidence>
<keyword evidence="1" id="KW-1188">Viral release from host cell</keyword>
<dbReference type="NCBIfam" id="TIGR01760">
    <property type="entry name" value="tape_meas_TP901"/>
    <property type="match status" value="1"/>
</dbReference>
<proteinExistence type="predicted"/>
<evidence type="ECO:0000313" key="6">
    <source>
        <dbReference type="Proteomes" id="UP000095788"/>
    </source>
</evidence>
<dbReference type="RefSeq" id="WP_057281088.1">
    <property type="nucleotide sequence ID" value="NZ_CZBF01000001.1"/>
</dbReference>
<name>A0A174M4Q3_BACUN</name>
<dbReference type="Pfam" id="PF10145">
    <property type="entry name" value="PhageMin_Tail"/>
    <property type="match status" value="1"/>
</dbReference>
<dbReference type="PANTHER" id="PTHR37813:SF1">
    <property type="entry name" value="FELS-2 PROPHAGE PROTEIN"/>
    <property type="match status" value="1"/>
</dbReference>
<evidence type="ECO:0000256" key="3">
    <source>
        <dbReference type="SAM" id="MobiDB-lite"/>
    </source>
</evidence>
<organism evidence="5 6">
    <name type="scientific">Bacteroides uniformis</name>
    <dbReference type="NCBI Taxonomy" id="820"/>
    <lineage>
        <taxon>Bacteria</taxon>
        <taxon>Pseudomonadati</taxon>
        <taxon>Bacteroidota</taxon>
        <taxon>Bacteroidia</taxon>
        <taxon>Bacteroidales</taxon>
        <taxon>Bacteroidaceae</taxon>
        <taxon>Bacteroides</taxon>
    </lineage>
</organism>
<feature type="region of interest" description="Disordered" evidence="3">
    <location>
        <begin position="704"/>
        <end position="728"/>
    </location>
</feature>